<feature type="compositionally biased region" description="Basic and acidic residues" evidence="7">
    <location>
        <begin position="716"/>
        <end position="727"/>
    </location>
</feature>
<comment type="similarity">
    <text evidence="2">Belongs to the transient receptor potential (TRP) ion channel family.</text>
</comment>
<feature type="compositionally biased region" description="Low complexity" evidence="7">
    <location>
        <begin position="695"/>
        <end position="705"/>
    </location>
</feature>
<feature type="compositionally biased region" description="Polar residues" evidence="7">
    <location>
        <begin position="680"/>
        <end position="689"/>
    </location>
</feature>
<dbReference type="STRING" id="341454.A0A4S2MZQ1"/>
<dbReference type="AlphaFoldDB" id="A0A4S2MZQ1"/>
<feature type="region of interest" description="Disordered" evidence="7">
    <location>
        <begin position="636"/>
        <end position="745"/>
    </location>
</feature>
<dbReference type="OrthoDB" id="5212126at2759"/>
<dbReference type="SMART" id="SM01320">
    <property type="entry name" value="TRP_N"/>
    <property type="match status" value="1"/>
</dbReference>
<feature type="transmembrane region" description="Helical" evidence="8">
    <location>
        <begin position="364"/>
        <end position="390"/>
    </location>
</feature>
<feature type="chain" id="PRO_5020206994" evidence="9">
    <location>
        <begin position="32"/>
        <end position="781"/>
    </location>
</feature>
<keyword evidence="5 8" id="KW-1133">Transmembrane helix</keyword>
<dbReference type="FunCoup" id="A0A4S2MZQ1">
    <property type="interactions" value="41"/>
</dbReference>
<dbReference type="PANTHER" id="PTHR31145:SF2">
    <property type="entry name" value="FLAVIN CARRIER PROTEIN 2"/>
    <property type="match status" value="1"/>
</dbReference>
<evidence type="ECO:0000256" key="2">
    <source>
        <dbReference type="ARBA" id="ARBA00010642"/>
    </source>
</evidence>
<evidence type="ECO:0000313" key="11">
    <source>
        <dbReference type="EMBL" id="TGZ82302.1"/>
    </source>
</evidence>
<dbReference type="GO" id="GO:0009272">
    <property type="term" value="P:fungal-type cell wall biogenesis"/>
    <property type="evidence" value="ECO:0007669"/>
    <property type="project" value="TreeGrafter"/>
</dbReference>
<evidence type="ECO:0000256" key="8">
    <source>
        <dbReference type="SAM" id="Phobius"/>
    </source>
</evidence>
<dbReference type="GO" id="GO:0016020">
    <property type="term" value="C:membrane"/>
    <property type="evidence" value="ECO:0007669"/>
    <property type="project" value="UniProtKB-SubCell"/>
</dbReference>
<feature type="transmembrane region" description="Helical" evidence="8">
    <location>
        <begin position="563"/>
        <end position="585"/>
    </location>
</feature>
<dbReference type="Pfam" id="PF14558">
    <property type="entry name" value="TRP_N"/>
    <property type="match status" value="1"/>
</dbReference>
<dbReference type="InterPro" id="IPR040241">
    <property type="entry name" value="TRP_Flc/Pkd2-like"/>
</dbReference>
<feature type="transmembrane region" description="Helical" evidence="8">
    <location>
        <begin position="534"/>
        <end position="551"/>
    </location>
</feature>
<dbReference type="PANTHER" id="PTHR31145">
    <property type="entry name" value="INTEGRAL MEMBRANE PROTEIN (AFU_ORTHOLOGUE AFUA_7G01610)"/>
    <property type="match status" value="1"/>
</dbReference>
<dbReference type="InParanoid" id="A0A4S2MZQ1"/>
<organism evidence="11 12">
    <name type="scientific">Ascodesmis nigricans</name>
    <dbReference type="NCBI Taxonomy" id="341454"/>
    <lineage>
        <taxon>Eukaryota</taxon>
        <taxon>Fungi</taxon>
        <taxon>Dikarya</taxon>
        <taxon>Ascomycota</taxon>
        <taxon>Pezizomycotina</taxon>
        <taxon>Pezizomycetes</taxon>
        <taxon>Pezizales</taxon>
        <taxon>Ascodesmidaceae</taxon>
        <taxon>Ascodesmis</taxon>
    </lineage>
</organism>
<gene>
    <name evidence="11" type="ORF">EX30DRAFT_354754</name>
</gene>
<feature type="compositionally biased region" description="Low complexity" evidence="7">
    <location>
        <begin position="669"/>
        <end position="679"/>
    </location>
</feature>
<keyword evidence="4 9" id="KW-0732">Signal</keyword>
<feature type="transmembrane region" description="Helical" evidence="8">
    <location>
        <begin position="591"/>
        <end position="624"/>
    </location>
</feature>
<evidence type="ECO:0000256" key="5">
    <source>
        <dbReference type="ARBA" id="ARBA00022989"/>
    </source>
</evidence>
<feature type="transmembrane region" description="Helical" evidence="8">
    <location>
        <begin position="411"/>
        <end position="431"/>
    </location>
</feature>
<evidence type="ECO:0000256" key="6">
    <source>
        <dbReference type="ARBA" id="ARBA00023136"/>
    </source>
</evidence>
<dbReference type="Pfam" id="PF06011">
    <property type="entry name" value="TRP"/>
    <property type="match status" value="1"/>
</dbReference>
<dbReference type="EMBL" id="ML220116">
    <property type="protein sequence ID" value="TGZ82302.1"/>
    <property type="molecule type" value="Genomic_DNA"/>
</dbReference>
<feature type="transmembrane region" description="Helical" evidence="8">
    <location>
        <begin position="175"/>
        <end position="194"/>
    </location>
</feature>
<accession>A0A4S2MZQ1</accession>
<feature type="signal peptide" evidence="9">
    <location>
        <begin position="1"/>
        <end position="31"/>
    </location>
</feature>
<keyword evidence="12" id="KW-1185">Reference proteome</keyword>
<evidence type="ECO:0000256" key="9">
    <source>
        <dbReference type="SAM" id="SignalP"/>
    </source>
</evidence>
<dbReference type="InterPro" id="IPR010308">
    <property type="entry name" value="TRP_C"/>
</dbReference>
<feature type="transmembrane region" description="Helical" evidence="8">
    <location>
        <begin position="508"/>
        <end position="528"/>
    </location>
</feature>
<comment type="subcellular location">
    <subcellularLocation>
        <location evidence="1">Membrane</location>
        <topology evidence="1">Multi-pass membrane protein</topology>
    </subcellularLocation>
</comment>
<dbReference type="GO" id="GO:0055085">
    <property type="term" value="P:transmembrane transport"/>
    <property type="evidence" value="ECO:0007669"/>
    <property type="project" value="TreeGrafter"/>
</dbReference>
<sequence>MVLLFSTKRARSVSGLLLAAACLLLPTGASASRKLSSTSLSTCMEKSGFSATFFNVTFTPDDGQLYFHINGDSTITGNVKAKVNVRAYGFKVLEQILDPCDTEGLDGMCPMQATPMAIEFTRYIDKGTVDQIPGIAYQIPDLDGIAQLEVINEQGKMVACVEAPLSNGLTVEQNAVSWVTAVIAGVALLVSAFVSGLGHSSTAAHIAANALGLFSYFQSQAIVAMVGVPLPPLVLAWTANFDWAMGIMRLQFMQKIFHWYIQATGGHPSSLLVRTQEVSVQIAKRSLDAINKLLRRTPEPTAVEMIPYHLSRPALYGFEEFSHLTKRSLIPRSNNDAMVDSTKLVKVTGIERMSFISRIESTNFFMTGLSFFVAFICFVLIGVYLFKVICDLLSRKYPSTNFREFRSKWQLVLKGIMYRIVLIGFPQMAILCPWEMSRNDSPAAVVLAVFFFITTLGILVWAAVKILLLARHSKRIDPTLGPAYTLYSDPSAMNRWGYLYAQYAKHRYYFIIPVIIYTLTRSLIIALGQSSGKAQATALLIVEFIYLIVVFTLQPWLDRRTNIVNISVASLNALNSVFLLVFSGITGAPEPAIGVMGIIFFIANAIFALIFLVLVIISACMAVFSKNPEARFQALPTSSSRTKMRNEKDSDTSLSSPVRDLDADPISPPNSNSPANISDVSSVSPNSNAGDPRRSSTLRSQRSQRPYTGRSRPGTVRRDSERERDVEWAAGYPLPPSTAGSGATRREDGYAEFQGFQNHQQQQQQYHHGANWNTGVGYEGR</sequence>
<dbReference type="InterPro" id="IPR032800">
    <property type="entry name" value="TRP_N"/>
</dbReference>
<proteinExistence type="inferred from homology"/>
<feature type="domain" description="ML-like" evidence="10">
    <location>
        <begin position="33"/>
        <end position="172"/>
    </location>
</feature>
<protein>
    <submittedName>
        <fullName evidence="11">TRP-domain-containing protein</fullName>
    </submittedName>
</protein>
<reference evidence="11 12" key="1">
    <citation type="submission" date="2019-04" db="EMBL/GenBank/DDBJ databases">
        <title>Comparative genomics and transcriptomics to analyze fruiting body development in filamentous ascomycetes.</title>
        <authorList>
            <consortium name="DOE Joint Genome Institute"/>
            <person name="Lutkenhaus R."/>
            <person name="Traeger S."/>
            <person name="Breuer J."/>
            <person name="Kuo A."/>
            <person name="Lipzen A."/>
            <person name="Pangilinan J."/>
            <person name="Dilworth D."/>
            <person name="Sandor L."/>
            <person name="Poggeler S."/>
            <person name="Barry K."/>
            <person name="Grigoriev I.V."/>
            <person name="Nowrousian M."/>
        </authorList>
    </citation>
    <scope>NUCLEOTIDE SEQUENCE [LARGE SCALE GENOMIC DNA]</scope>
    <source>
        <strain evidence="11 12">CBS 389.68</strain>
    </source>
</reference>
<evidence type="ECO:0000313" key="12">
    <source>
        <dbReference type="Proteomes" id="UP000298138"/>
    </source>
</evidence>
<evidence type="ECO:0000256" key="3">
    <source>
        <dbReference type="ARBA" id="ARBA00022692"/>
    </source>
</evidence>
<evidence type="ECO:0000256" key="4">
    <source>
        <dbReference type="ARBA" id="ARBA00022729"/>
    </source>
</evidence>
<dbReference type="Proteomes" id="UP000298138">
    <property type="component" value="Unassembled WGS sequence"/>
</dbReference>
<name>A0A4S2MZQ1_9PEZI</name>
<evidence type="ECO:0000256" key="7">
    <source>
        <dbReference type="SAM" id="MobiDB-lite"/>
    </source>
</evidence>
<feature type="transmembrane region" description="Helical" evidence="8">
    <location>
        <begin position="443"/>
        <end position="468"/>
    </location>
</feature>
<evidence type="ECO:0000256" key="1">
    <source>
        <dbReference type="ARBA" id="ARBA00004141"/>
    </source>
</evidence>
<evidence type="ECO:0000259" key="10">
    <source>
        <dbReference type="SMART" id="SM01320"/>
    </source>
</evidence>
<keyword evidence="6 8" id="KW-0472">Membrane</keyword>
<keyword evidence="3 8" id="KW-0812">Transmembrane</keyword>